<gene>
    <name evidence="1" type="ORF">ACFOZ0_07900</name>
</gene>
<comment type="caution">
    <text evidence="1">The sequence shown here is derived from an EMBL/GenBank/DDBJ whole genome shotgun (WGS) entry which is preliminary data.</text>
</comment>
<sequence length="60" mass="6355">MVFLQLAGTAVQFLVTELIQSEIGFPGVLLLSLAAIGIRTRNTALTSSAAVFFVLLMTQA</sequence>
<organism evidence="1 2">
    <name type="scientific">Streptomyces yaanensis</name>
    <dbReference type="NCBI Taxonomy" id="1142239"/>
    <lineage>
        <taxon>Bacteria</taxon>
        <taxon>Bacillati</taxon>
        <taxon>Actinomycetota</taxon>
        <taxon>Actinomycetes</taxon>
        <taxon>Kitasatosporales</taxon>
        <taxon>Streptomycetaceae</taxon>
        <taxon>Streptomyces</taxon>
    </lineage>
</organism>
<dbReference type="Proteomes" id="UP001595701">
    <property type="component" value="Unassembled WGS sequence"/>
</dbReference>
<proteinExistence type="predicted"/>
<accession>A0ABV7SA14</accession>
<dbReference type="EMBL" id="JBHRWR010000003">
    <property type="protein sequence ID" value="MFC3573202.1"/>
    <property type="molecule type" value="Genomic_DNA"/>
</dbReference>
<protein>
    <submittedName>
        <fullName evidence="1">Uncharacterized protein</fullName>
    </submittedName>
</protein>
<evidence type="ECO:0000313" key="1">
    <source>
        <dbReference type="EMBL" id="MFC3573202.1"/>
    </source>
</evidence>
<keyword evidence="2" id="KW-1185">Reference proteome</keyword>
<name>A0ABV7SA14_9ACTN</name>
<reference evidence="2" key="1">
    <citation type="journal article" date="2019" name="Int. J. Syst. Evol. Microbiol.">
        <title>The Global Catalogue of Microorganisms (GCM) 10K type strain sequencing project: providing services to taxonomists for standard genome sequencing and annotation.</title>
        <authorList>
            <consortium name="The Broad Institute Genomics Platform"/>
            <consortium name="The Broad Institute Genome Sequencing Center for Infectious Disease"/>
            <person name="Wu L."/>
            <person name="Ma J."/>
        </authorList>
    </citation>
    <scope>NUCLEOTIDE SEQUENCE [LARGE SCALE GENOMIC DNA]</scope>
    <source>
        <strain evidence="2">CGMCC 4.7035</strain>
    </source>
</reference>
<dbReference type="RefSeq" id="WP_310779762.1">
    <property type="nucleotide sequence ID" value="NZ_JBHRWR010000003.1"/>
</dbReference>
<evidence type="ECO:0000313" key="2">
    <source>
        <dbReference type="Proteomes" id="UP001595701"/>
    </source>
</evidence>